<proteinExistence type="predicted"/>
<dbReference type="Pfam" id="PF01208">
    <property type="entry name" value="URO-D"/>
    <property type="match status" value="1"/>
</dbReference>
<name>A0ABV3XQV5_9RHOB</name>
<evidence type="ECO:0000256" key="1">
    <source>
        <dbReference type="SAM" id="MobiDB-lite"/>
    </source>
</evidence>
<dbReference type="EMBL" id="JBEHHI010000001">
    <property type="protein sequence ID" value="MEX5727711.1"/>
    <property type="molecule type" value="Genomic_DNA"/>
</dbReference>
<keyword evidence="4" id="KW-1185">Reference proteome</keyword>
<dbReference type="InterPro" id="IPR000257">
    <property type="entry name" value="Uroporphyrinogen_deCOase"/>
</dbReference>
<reference evidence="3 4" key="1">
    <citation type="submission" date="2024-06" db="EMBL/GenBank/DDBJ databases">
        <title>Genome of Rhodovulum iodosum, a marine photoferrotroph.</title>
        <authorList>
            <person name="Bianchini G."/>
            <person name="Nikeleit V."/>
            <person name="Kappler A."/>
            <person name="Bryce C."/>
            <person name="Sanchez-Baracaldo P."/>
        </authorList>
    </citation>
    <scope>NUCLEOTIDE SEQUENCE [LARGE SCALE GENOMIC DNA]</scope>
    <source>
        <strain evidence="3 4">UT/N1</strain>
    </source>
</reference>
<feature type="region of interest" description="Disordered" evidence="1">
    <location>
        <begin position="45"/>
        <end position="75"/>
    </location>
</feature>
<dbReference type="SUPFAM" id="SSF51726">
    <property type="entry name" value="UROD/MetE-like"/>
    <property type="match status" value="1"/>
</dbReference>
<dbReference type="RefSeq" id="WP_342772233.1">
    <property type="nucleotide sequence ID" value="NZ_JBEHHI010000001.1"/>
</dbReference>
<evidence type="ECO:0000313" key="3">
    <source>
        <dbReference type="EMBL" id="MEX5727711.1"/>
    </source>
</evidence>
<dbReference type="Gene3D" id="3.20.20.210">
    <property type="match status" value="1"/>
</dbReference>
<feature type="domain" description="Uroporphyrinogen decarboxylase (URO-D)" evidence="2">
    <location>
        <begin position="11"/>
        <end position="60"/>
    </location>
</feature>
<sequence length="75" mass="8287">MALDAACGASNMQVDGCVQGNMAPSLMMTGGQESIDETQRIKDAFPKGPHIFRPGHGFTPMRTRRSFTPMRTRRM</sequence>
<accession>A0ABV3XQV5</accession>
<dbReference type="InterPro" id="IPR038071">
    <property type="entry name" value="UROD/MetE-like_sf"/>
</dbReference>
<evidence type="ECO:0000313" key="4">
    <source>
        <dbReference type="Proteomes" id="UP001560019"/>
    </source>
</evidence>
<dbReference type="Proteomes" id="UP001560019">
    <property type="component" value="Unassembled WGS sequence"/>
</dbReference>
<evidence type="ECO:0000259" key="2">
    <source>
        <dbReference type="Pfam" id="PF01208"/>
    </source>
</evidence>
<gene>
    <name evidence="3" type="ORF">Ga0609869_001064</name>
</gene>
<organism evidence="3 4">
    <name type="scientific">Rhodovulum iodosum</name>
    <dbReference type="NCBI Taxonomy" id="68291"/>
    <lineage>
        <taxon>Bacteria</taxon>
        <taxon>Pseudomonadati</taxon>
        <taxon>Pseudomonadota</taxon>
        <taxon>Alphaproteobacteria</taxon>
        <taxon>Rhodobacterales</taxon>
        <taxon>Paracoccaceae</taxon>
        <taxon>Rhodovulum</taxon>
    </lineage>
</organism>
<protein>
    <submittedName>
        <fullName evidence="3">Uroporphyrinogen-III decarboxylase</fullName>
    </submittedName>
</protein>
<comment type="caution">
    <text evidence="3">The sequence shown here is derived from an EMBL/GenBank/DDBJ whole genome shotgun (WGS) entry which is preliminary data.</text>
</comment>